<dbReference type="AlphaFoldDB" id="A0A4V2RQ77"/>
<dbReference type="Proteomes" id="UP000294830">
    <property type="component" value="Unassembled WGS sequence"/>
</dbReference>
<dbReference type="InterPro" id="IPR004398">
    <property type="entry name" value="RNA_MeTrfase_RsmD"/>
</dbReference>
<dbReference type="PIRSF" id="PIRSF004553">
    <property type="entry name" value="CHP00095"/>
    <property type="match status" value="1"/>
</dbReference>
<dbReference type="CDD" id="cd02440">
    <property type="entry name" value="AdoMet_MTases"/>
    <property type="match status" value="1"/>
</dbReference>
<dbReference type="Pfam" id="PF03602">
    <property type="entry name" value="Cons_hypoth95"/>
    <property type="match status" value="1"/>
</dbReference>
<dbReference type="PROSITE" id="PS00092">
    <property type="entry name" value="N6_MTASE"/>
    <property type="match status" value="1"/>
</dbReference>
<name>A0A4V2RQ77_9BACT</name>
<dbReference type="PANTHER" id="PTHR43542:SF1">
    <property type="entry name" value="METHYLTRANSFERASE"/>
    <property type="match status" value="1"/>
</dbReference>
<evidence type="ECO:0000313" key="4">
    <source>
        <dbReference type="Proteomes" id="UP000294830"/>
    </source>
</evidence>
<dbReference type="GO" id="GO:0008168">
    <property type="term" value="F:methyltransferase activity"/>
    <property type="evidence" value="ECO:0007669"/>
    <property type="project" value="UniProtKB-KW"/>
</dbReference>
<accession>A0A4V2RQ77</accession>
<dbReference type="GO" id="GO:0031167">
    <property type="term" value="P:rRNA methylation"/>
    <property type="evidence" value="ECO:0007669"/>
    <property type="project" value="InterPro"/>
</dbReference>
<dbReference type="Gene3D" id="3.40.50.150">
    <property type="entry name" value="Vaccinia Virus protein VP39"/>
    <property type="match status" value="1"/>
</dbReference>
<protein>
    <submittedName>
        <fullName evidence="3">16S rRNA (Guanine(966)-N(2))-methyltransferase RsmD</fullName>
    </submittedName>
</protein>
<dbReference type="RefSeq" id="WP_131838443.1">
    <property type="nucleotide sequence ID" value="NZ_SLWB01000003.1"/>
</dbReference>
<organism evidence="3 4">
    <name type="scientific">Acetobacteroides hydrogenigenes</name>
    <dbReference type="NCBI Taxonomy" id="979970"/>
    <lineage>
        <taxon>Bacteria</taxon>
        <taxon>Pseudomonadati</taxon>
        <taxon>Bacteroidota</taxon>
        <taxon>Bacteroidia</taxon>
        <taxon>Bacteroidales</taxon>
        <taxon>Rikenellaceae</taxon>
        <taxon>Acetobacteroides</taxon>
    </lineage>
</organism>
<dbReference type="GO" id="GO:0003676">
    <property type="term" value="F:nucleic acid binding"/>
    <property type="evidence" value="ECO:0007669"/>
    <property type="project" value="InterPro"/>
</dbReference>
<proteinExistence type="predicted"/>
<evidence type="ECO:0000256" key="1">
    <source>
        <dbReference type="ARBA" id="ARBA00022603"/>
    </source>
</evidence>
<evidence type="ECO:0000256" key="2">
    <source>
        <dbReference type="ARBA" id="ARBA00022679"/>
    </source>
</evidence>
<reference evidence="3 4" key="1">
    <citation type="submission" date="2019-03" db="EMBL/GenBank/DDBJ databases">
        <title>Genomic Encyclopedia of Archaeal and Bacterial Type Strains, Phase II (KMG-II): from individual species to whole genera.</title>
        <authorList>
            <person name="Goeker M."/>
        </authorList>
    </citation>
    <scope>NUCLEOTIDE SEQUENCE [LARGE SCALE GENOMIC DNA]</scope>
    <source>
        <strain evidence="3 4">RL-C</strain>
    </source>
</reference>
<keyword evidence="2 3" id="KW-0808">Transferase</keyword>
<evidence type="ECO:0000313" key="3">
    <source>
        <dbReference type="EMBL" id="TCN70580.1"/>
    </source>
</evidence>
<keyword evidence="1 3" id="KW-0489">Methyltransferase</keyword>
<gene>
    <name evidence="3" type="ORF">CLV25_103100</name>
</gene>
<keyword evidence="4" id="KW-1185">Reference proteome</keyword>
<dbReference type="EMBL" id="SLWB01000003">
    <property type="protein sequence ID" value="TCN70580.1"/>
    <property type="molecule type" value="Genomic_DNA"/>
</dbReference>
<dbReference type="PANTHER" id="PTHR43542">
    <property type="entry name" value="METHYLTRANSFERASE"/>
    <property type="match status" value="1"/>
</dbReference>
<dbReference type="SUPFAM" id="SSF53335">
    <property type="entry name" value="S-adenosyl-L-methionine-dependent methyltransferases"/>
    <property type="match status" value="1"/>
</dbReference>
<dbReference type="InterPro" id="IPR029063">
    <property type="entry name" value="SAM-dependent_MTases_sf"/>
</dbReference>
<dbReference type="OrthoDB" id="9803017at2"/>
<comment type="caution">
    <text evidence="3">The sequence shown here is derived from an EMBL/GenBank/DDBJ whole genome shotgun (WGS) entry which is preliminary data.</text>
</comment>
<sequence>MRIVSGKYRGKHIVPPKNFKARPTTDFAKESLFNIISNNYNFENISALDLFSGTGGISYELASRGCPDVVSVELNPVHHGFIKKTIEELGFKEQIRAIKQNAFIFLKGCNQKFDLIFADPPYDMEGIEQLHDIIFEKNLLTDEGWFILEHSKDREFSNKPFFIERRSYGSVNFSIFGKE</sequence>
<dbReference type="InterPro" id="IPR002052">
    <property type="entry name" value="DNA_methylase_N6_adenine_CS"/>
</dbReference>